<reference evidence="4" key="1">
    <citation type="journal article" date="2020" name="BMC Genomics">
        <title>Correction to: Identification and distribution of gene clusters required for synthesis of sphingolipid metabolism inhibitors in diverse species of the filamentous fungus Fusarium.</title>
        <authorList>
            <person name="Kim H.S."/>
            <person name="Lohmar J.M."/>
            <person name="Busman M."/>
            <person name="Brown D.W."/>
            <person name="Naumann T.A."/>
            <person name="Divon H.H."/>
            <person name="Lysoe E."/>
            <person name="Uhlig S."/>
            <person name="Proctor R.H."/>
        </authorList>
    </citation>
    <scope>NUCLEOTIDE SEQUENCE</scope>
    <source>
        <strain evidence="4">NRRL 20472</strain>
    </source>
</reference>
<comment type="caution">
    <text evidence="4">The sequence shown here is derived from an EMBL/GenBank/DDBJ whole genome shotgun (WGS) entry which is preliminary data.</text>
</comment>
<accession>A0A8H4SNZ2</accession>
<evidence type="ECO:0000313" key="4">
    <source>
        <dbReference type="EMBL" id="KAF4943117.1"/>
    </source>
</evidence>
<dbReference type="Pfam" id="PF12796">
    <property type="entry name" value="Ank_2"/>
    <property type="match status" value="2"/>
</dbReference>
<proteinExistence type="predicted"/>
<dbReference type="InterPro" id="IPR050745">
    <property type="entry name" value="Multifunctional_regulatory"/>
</dbReference>
<reference evidence="4" key="2">
    <citation type="submission" date="2020-05" db="EMBL/GenBank/DDBJ databases">
        <authorList>
            <person name="Kim H.-S."/>
            <person name="Proctor R.H."/>
            <person name="Brown D.W."/>
        </authorList>
    </citation>
    <scope>NUCLEOTIDE SEQUENCE</scope>
    <source>
        <strain evidence="4">NRRL 20472</strain>
    </source>
</reference>
<dbReference type="OrthoDB" id="195446at2759"/>
<protein>
    <recommendedName>
        <fullName evidence="6">Ankyrin</fullName>
    </recommendedName>
</protein>
<dbReference type="InterPro" id="IPR002110">
    <property type="entry name" value="Ankyrin_rpt"/>
</dbReference>
<keyword evidence="1" id="KW-0677">Repeat</keyword>
<gene>
    <name evidence="4" type="ORF">FSARC_15039</name>
</gene>
<dbReference type="Proteomes" id="UP000622797">
    <property type="component" value="Unassembled WGS sequence"/>
</dbReference>
<dbReference type="Gene3D" id="1.25.40.20">
    <property type="entry name" value="Ankyrin repeat-containing domain"/>
    <property type="match status" value="4"/>
</dbReference>
<dbReference type="PANTHER" id="PTHR24189">
    <property type="entry name" value="MYOTROPHIN"/>
    <property type="match status" value="1"/>
</dbReference>
<evidence type="ECO:0000256" key="1">
    <source>
        <dbReference type="ARBA" id="ARBA00022737"/>
    </source>
</evidence>
<evidence type="ECO:0000256" key="2">
    <source>
        <dbReference type="ARBA" id="ARBA00023043"/>
    </source>
</evidence>
<dbReference type="PROSITE" id="PS50088">
    <property type="entry name" value="ANK_REPEAT"/>
    <property type="match status" value="3"/>
</dbReference>
<dbReference type="EMBL" id="JABEXW010001739">
    <property type="protein sequence ID" value="KAF4943117.1"/>
    <property type="molecule type" value="Genomic_DNA"/>
</dbReference>
<evidence type="ECO:0008006" key="6">
    <source>
        <dbReference type="Google" id="ProtNLM"/>
    </source>
</evidence>
<feature type="repeat" description="ANK" evidence="3">
    <location>
        <begin position="17"/>
        <end position="50"/>
    </location>
</feature>
<feature type="repeat" description="ANK" evidence="3">
    <location>
        <begin position="135"/>
        <end position="167"/>
    </location>
</feature>
<dbReference type="PRINTS" id="PR01415">
    <property type="entry name" value="ANKYRIN"/>
</dbReference>
<dbReference type="SUPFAM" id="SSF48403">
    <property type="entry name" value="Ankyrin repeat"/>
    <property type="match status" value="1"/>
</dbReference>
<feature type="repeat" description="ANK" evidence="3">
    <location>
        <begin position="51"/>
        <end position="83"/>
    </location>
</feature>
<keyword evidence="2 3" id="KW-0040">ANK repeat</keyword>
<dbReference type="SMART" id="SM00248">
    <property type="entry name" value="ANK"/>
    <property type="match status" value="6"/>
</dbReference>
<keyword evidence="5" id="KW-1185">Reference proteome</keyword>
<dbReference type="PROSITE" id="PS50297">
    <property type="entry name" value="ANK_REP_REGION"/>
    <property type="match status" value="2"/>
</dbReference>
<evidence type="ECO:0000313" key="5">
    <source>
        <dbReference type="Proteomes" id="UP000622797"/>
    </source>
</evidence>
<dbReference type="PANTHER" id="PTHR24189:SF50">
    <property type="entry name" value="ANKYRIN REPEAT AND SOCS BOX PROTEIN 2"/>
    <property type="match status" value="1"/>
</dbReference>
<sequence>MRLLLHAGADINAQGRWGGTVLHETASDLEAVQAMRLLLDSKADINVKDKHGCTPLHYACEWMNIVAVRLVLENGASVNEQDCYGRTPFYALDYGERRKFRPYGVQVLSYDLKPVITLLTILGDHGADFNAQDNYGRTLLHVVAKEKIPCVTELILDYGANIDTRNQEGKTVLFQCSDYLGSQARLLINKGANVNLADNDGNTLLHRPRSPDPEMVQMLLDYGADVNALNNEGDSPLASLMMKGEYAEEAARLLVERGGKDIRGRV</sequence>
<dbReference type="InterPro" id="IPR036770">
    <property type="entry name" value="Ankyrin_rpt-contain_sf"/>
</dbReference>
<name>A0A8H4SNZ2_9HYPO</name>
<dbReference type="AlphaFoldDB" id="A0A8H4SNZ2"/>
<organism evidence="4 5">
    <name type="scientific">Fusarium sarcochroum</name>
    <dbReference type="NCBI Taxonomy" id="1208366"/>
    <lineage>
        <taxon>Eukaryota</taxon>
        <taxon>Fungi</taxon>
        <taxon>Dikarya</taxon>
        <taxon>Ascomycota</taxon>
        <taxon>Pezizomycotina</taxon>
        <taxon>Sordariomycetes</taxon>
        <taxon>Hypocreomycetidae</taxon>
        <taxon>Hypocreales</taxon>
        <taxon>Nectriaceae</taxon>
        <taxon>Fusarium</taxon>
        <taxon>Fusarium lateritium species complex</taxon>
    </lineage>
</organism>
<evidence type="ECO:0000256" key="3">
    <source>
        <dbReference type="PROSITE-ProRule" id="PRU00023"/>
    </source>
</evidence>